<evidence type="ECO:0000256" key="3">
    <source>
        <dbReference type="ARBA" id="ARBA00022827"/>
    </source>
</evidence>
<name>A0A9W6KAU2_9PSED</name>
<proteinExistence type="predicted"/>
<dbReference type="NCBIfam" id="NF008425">
    <property type="entry name" value="PRK11259.1"/>
    <property type="match status" value="1"/>
</dbReference>
<dbReference type="PANTHER" id="PTHR10961">
    <property type="entry name" value="PEROXISOMAL SARCOSINE OXIDASE"/>
    <property type="match status" value="1"/>
</dbReference>
<keyword evidence="2" id="KW-0285">Flavoprotein</keyword>
<accession>A0A9W6KAU2</accession>
<evidence type="ECO:0000259" key="5">
    <source>
        <dbReference type="Pfam" id="PF01266"/>
    </source>
</evidence>
<dbReference type="InterPro" id="IPR006076">
    <property type="entry name" value="FAD-dep_OxRdtase"/>
</dbReference>
<evidence type="ECO:0000256" key="2">
    <source>
        <dbReference type="ARBA" id="ARBA00022630"/>
    </source>
</evidence>
<dbReference type="Pfam" id="PF01266">
    <property type="entry name" value="DAO"/>
    <property type="match status" value="1"/>
</dbReference>
<keyword evidence="7" id="KW-1185">Reference proteome</keyword>
<comment type="cofactor">
    <cofactor evidence="1">
        <name>FAD</name>
        <dbReference type="ChEBI" id="CHEBI:57692"/>
    </cofactor>
</comment>
<dbReference type="InterPro" id="IPR036188">
    <property type="entry name" value="FAD/NAD-bd_sf"/>
</dbReference>
<evidence type="ECO:0000313" key="6">
    <source>
        <dbReference type="EMBL" id="GLK90128.1"/>
    </source>
</evidence>
<dbReference type="InterPro" id="IPR045170">
    <property type="entry name" value="MTOX"/>
</dbReference>
<dbReference type="EMBL" id="BSFN01000009">
    <property type="protein sequence ID" value="GLK90128.1"/>
    <property type="molecule type" value="Genomic_DNA"/>
</dbReference>
<comment type="caution">
    <text evidence="6">The sequence shown here is derived from an EMBL/GenBank/DDBJ whole genome shotgun (WGS) entry which is preliminary data.</text>
</comment>
<dbReference type="PANTHER" id="PTHR10961:SF7">
    <property type="entry name" value="FAD DEPENDENT OXIDOREDUCTASE DOMAIN-CONTAINING PROTEIN"/>
    <property type="match status" value="1"/>
</dbReference>
<dbReference type="SUPFAM" id="SSF51905">
    <property type="entry name" value="FAD/NAD(P)-binding domain"/>
    <property type="match status" value="1"/>
</dbReference>
<dbReference type="GO" id="GO:0008115">
    <property type="term" value="F:sarcosine oxidase activity"/>
    <property type="evidence" value="ECO:0007669"/>
    <property type="project" value="TreeGrafter"/>
</dbReference>
<evidence type="ECO:0000256" key="4">
    <source>
        <dbReference type="ARBA" id="ARBA00023002"/>
    </source>
</evidence>
<reference evidence="6" key="2">
    <citation type="submission" date="2023-01" db="EMBL/GenBank/DDBJ databases">
        <authorList>
            <person name="Sun Q."/>
            <person name="Evtushenko L."/>
        </authorList>
    </citation>
    <scope>NUCLEOTIDE SEQUENCE</scope>
    <source>
        <strain evidence="6">VKM B-2935</strain>
    </source>
</reference>
<organism evidence="6 7">
    <name type="scientific">Pseudomonas turukhanskensis</name>
    <dbReference type="NCBI Taxonomy" id="1806536"/>
    <lineage>
        <taxon>Bacteria</taxon>
        <taxon>Pseudomonadati</taxon>
        <taxon>Pseudomonadota</taxon>
        <taxon>Gammaproteobacteria</taxon>
        <taxon>Pseudomonadales</taxon>
        <taxon>Pseudomonadaceae</taxon>
        <taxon>Pseudomonas</taxon>
    </lineage>
</organism>
<evidence type="ECO:0000313" key="7">
    <source>
        <dbReference type="Proteomes" id="UP001143328"/>
    </source>
</evidence>
<dbReference type="Proteomes" id="UP001143328">
    <property type="component" value="Unassembled WGS sequence"/>
</dbReference>
<sequence>MSDLNYDVAVIGLGAMGAATLYQLAKRGVKVVGIDRFTPPHDQGSSHGDTRITRQAVGEGDAYAPLVRRAQQIWRELEAETGAELFEQCGVLVMTSSETATSHHGTADFTERTLSQARRYGIDHEALNAEQIRARFPQFAPVLDSATGYFEAGGGYVRPERCIATQLQLAHQHGAEVLTGVTVTGLDAHADYVDIQNSGTTLRAKRVIVSAGMWNAELLGAPFDRLLRVCRQKLYWFELAQPSIFPEKSPTFILAHGPTDEDLCYGFPPLPGENCMKIATEHYSSATTPQALEREVSAEECAEMFRTQLVGKIAGVLPRAVKTAVCTYTVTPDFHFIIDQHPTRPNITVVSACSGHGFKHSAAIGEALAQQVVDGHSELDLSAFSLERFAAGEATV</sequence>
<gene>
    <name evidence="6" type="primary">solA</name>
    <name evidence="6" type="ORF">GCM10017655_31900</name>
</gene>
<reference evidence="6" key="1">
    <citation type="journal article" date="2014" name="Int. J. Syst. Evol. Microbiol.">
        <title>Complete genome sequence of Corynebacterium casei LMG S-19264T (=DSM 44701T), isolated from a smear-ripened cheese.</title>
        <authorList>
            <consortium name="US DOE Joint Genome Institute (JGI-PGF)"/>
            <person name="Walter F."/>
            <person name="Albersmeier A."/>
            <person name="Kalinowski J."/>
            <person name="Ruckert C."/>
        </authorList>
    </citation>
    <scope>NUCLEOTIDE SEQUENCE</scope>
    <source>
        <strain evidence="6">VKM B-2935</strain>
    </source>
</reference>
<protein>
    <submittedName>
        <fullName evidence="6">N-methyltryptophan oxidase</fullName>
    </submittedName>
</protein>
<dbReference type="SUPFAM" id="SSF54373">
    <property type="entry name" value="FAD-linked reductases, C-terminal domain"/>
    <property type="match status" value="1"/>
</dbReference>
<keyword evidence="3" id="KW-0274">FAD</keyword>
<dbReference type="Gene3D" id="3.30.9.10">
    <property type="entry name" value="D-Amino Acid Oxidase, subunit A, domain 2"/>
    <property type="match status" value="1"/>
</dbReference>
<dbReference type="AlphaFoldDB" id="A0A9W6KAU2"/>
<keyword evidence="4" id="KW-0560">Oxidoreductase</keyword>
<evidence type="ECO:0000256" key="1">
    <source>
        <dbReference type="ARBA" id="ARBA00001974"/>
    </source>
</evidence>
<dbReference type="Gene3D" id="3.50.50.60">
    <property type="entry name" value="FAD/NAD(P)-binding domain"/>
    <property type="match status" value="1"/>
</dbReference>
<feature type="domain" description="FAD dependent oxidoreductase" evidence="5">
    <location>
        <begin position="7"/>
        <end position="370"/>
    </location>
</feature>
<dbReference type="GO" id="GO:0050660">
    <property type="term" value="F:flavin adenine dinucleotide binding"/>
    <property type="evidence" value="ECO:0007669"/>
    <property type="project" value="InterPro"/>
</dbReference>